<keyword evidence="7 9" id="KW-0472">Membrane</keyword>
<feature type="transmembrane region" description="Helical" evidence="9">
    <location>
        <begin position="193"/>
        <end position="213"/>
    </location>
</feature>
<dbReference type="InterPro" id="IPR036259">
    <property type="entry name" value="MFS_trans_sf"/>
</dbReference>
<keyword evidence="3" id="KW-0813">Transport</keyword>
<comment type="similarity">
    <text evidence="2">Belongs to the major facilitator superfamily. EmrB family.</text>
</comment>
<dbReference type="Gene3D" id="1.20.1250.20">
    <property type="entry name" value="MFS general substrate transporter like domains"/>
    <property type="match status" value="1"/>
</dbReference>
<feature type="region of interest" description="Disordered" evidence="8">
    <location>
        <begin position="1"/>
        <end position="28"/>
    </location>
</feature>
<accession>A0A7W6CCC2</accession>
<evidence type="ECO:0000256" key="6">
    <source>
        <dbReference type="ARBA" id="ARBA00022989"/>
    </source>
</evidence>
<evidence type="ECO:0000313" key="11">
    <source>
        <dbReference type="EMBL" id="MBB3953222.1"/>
    </source>
</evidence>
<dbReference type="NCBIfam" id="TIGR00711">
    <property type="entry name" value="efflux_EmrB"/>
    <property type="match status" value="1"/>
</dbReference>
<comment type="subcellular location">
    <subcellularLocation>
        <location evidence="1">Cell membrane</location>
        <topology evidence="1">Multi-pass membrane protein</topology>
    </subcellularLocation>
</comment>
<dbReference type="InterPro" id="IPR004638">
    <property type="entry name" value="EmrB-like"/>
</dbReference>
<evidence type="ECO:0000313" key="12">
    <source>
        <dbReference type="Proteomes" id="UP000548867"/>
    </source>
</evidence>
<keyword evidence="6 9" id="KW-1133">Transmembrane helix</keyword>
<evidence type="ECO:0000256" key="4">
    <source>
        <dbReference type="ARBA" id="ARBA00022475"/>
    </source>
</evidence>
<dbReference type="PANTHER" id="PTHR42718:SF9">
    <property type="entry name" value="MAJOR FACILITATOR SUPERFAMILY MULTIDRUG TRANSPORTER MFSC"/>
    <property type="match status" value="1"/>
</dbReference>
<feature type="transmembrane region" description="Helical" evidence="9">
    <location>
        <begin position="77"/>
        <end position="98"/>
    </location>
</feature>
<evidence type="ECO:0000256" key="8">
    <source>
        <dbReference type="SAM" id="MobiDB-lite"/>
    </source>
</evidence>
<gene>
    <name evidence="11" type="ORF">GGR38_000134</name>
</gene>
<feature type="transmembrane region" description="Helical" evidence="9">
    <location>
        <begin position="386"/>
        <end position="407"/>
    </location>
</feature>
<organism evidence="11 12">
    <name type="scientific">Novosphingobium sediminicola</name>
    <dbReference type="NCBI Taxonomy" id="563162"/>
    <lineage>
        <taxon>Bacteria</taxon>
        <taxon>Pseudomonadati</taxon>
        <taxon>Pseudomonadota</taxon>
        <taxon>Alphaproteobacteria</taxon>
        <taxon>Sphingomonadales</taxon>
        <taxon>Sphingomonadaceae</taxon>
        <taxon>Novosphingobium</taxon>
    </lineage>
</organism>
<feature type="transmembrane region" description="Helical" evidence="9">
    <location>
        <begin position="329"/>
        <end position="350"/>
    </location>
</feature>
<evidence type="ECO:0000256" key="3">
    <source>
        <dbReference type="ARBA" id="ARBA00022448"/>
    </source>
</evidence>
<dbReference type="GO" id="GO:0022857">
    <property type="term" value="F:transmembrane transporter activity"/>
    <property type="evidence" value="ECO:0007669"/>
    <property type="project" value="InterPro"/>
</dbReference>
<name>A0A7W6CCC2_9SPHN</name>
<protein>
    <submittedName>
        <fullName evidence="11">DHA2 family multidrug resistance protein</fullName>
    </submittedName>
</protein>
<reference evidence="11 12" key="1">
    <citation type="submission" date="2020-08" db="EMBL/GenBank/DDBJ databases">
        <title>Genomic Encyclopedia of Type Strains, Phase IV (KMG-IV): sequencing the most valuable type-strain genomes for metagenomic binning, comparative biology and taxonomic classification.</title>
        <authorList>
            <person name="Goeker M."/>
        </authorList>
    </citation>
    <scope>NUCLEOTIDE SEQUENCE [LARGE SCALE GENOMIC DNA]</scope>
    <source>
        <strain evidence="11 12">DSM 27057</strain>
    </source>
</reference>
<dbReference type="PANTHER" id="PTHR42718">
    <property type="entry name" value="MAJOR FACILITATOR SUPERFAMILY MULTIDRUG TRANSPORTER MFSC"/>
    <property type="match status" value="1"/>
</dbReference>
<keyword evidence="12" id="KW-1185">Reference proteome</keyword>
<feature type="transmembrane region" description="Helical" evidence="9">
    <location>
        <begin position="132"/>
        <end position="157"/>
    </location>
</feature>
<dbReference type="EMBL" id="JACIDX010000001">
    <property type="protein sequence ID" value="MBB3953222.1"/>
    <property type="molecule type" value="Genomic_DNA"/>
</dbReference>
<evidence type="ECO:0000256" key="9">
    <source>
        <dbReference type="SAM" id="Phobius"/>
    </source>
</evidence>
<dbReference type="PROSITE" id="PS50850">
    <property type="entry name" value="MFS"/>
    <property type="match status" value="1"/>
</dbReference>
<evidence type="ECO:0000256" key="5">
    <source>
        <dbReference type="ARBA" id="ARBA00022692"/>
    </source>
</evidence>
<keyword evidence="5 9" id="KW-0812">Transmembrane</keyword>
<feature type="transmembrane region" description="Helical" evidence="9">
    <location>
        <begin position="257"/>
        <end position="276"/>
    </location>
</feature>
<feature type="transmembrane region" description="Helical" evidence="9">
    <location>
        <begin position="296"/>
        <end position="317"/>
    </location>
</feature>
<dbReference type="InterPro" id="IPR020846">
    <property type="entry name" value="MFS_dom"/>
</dbReference>
<evidence type="ECO:0000256" key="2">
    <source>
        <dbReference type="ARBA" id="ARBA00008537"/>
    </source>
</evidence>
<feature type="transmembrane region" description="Helical" evidence="9">
    <location>
        <begin position="105"/>
        <end position="126"/>
    </location>
</feature>
<dbReference type="AlphaFoldDB" id="A0A7W6CCC2"/>
<sequence>MSQSPSQDLDASEFAVEEEDESPSSSMATPPPLHGFALFSAAFALALGTFMQVLDSTIANVALNTISGNLGEASSTATWVITAFAVANGVTVPLTGWLMRRFGVVNTFIASVALFTLASFLCGIAWSLPSLILFRLLQGAVSGPMIPGSQALLLAIFPPEKRTVGLSIWSMTALVGPVLGPILGGYISDNYHWGWIFLINVPVGFITVGVLMARMRAYNTPPIKLPFDWGGVALLILWVGSLQIVLDLGKDEDWFNSTFICVLAAVAVVAFLAWLIWELTEEHPAVDLSLFKSRNFAIGTLCFCLGYGFFFASNLLMPLWLQTQQGYTATWAGLVSAPAGMVAFLLAPFVARAAGTIDLRYVATYALLAFAASYMMRTGFAPDTDLWHFILPSIVQGTAMGTFFMSMTTLSFDRLGPHRIPSATGISNFARITGGAFAASITTTFWDRREVLHQSRLAEAANPSNPAYVQAMDHLQTIGMSKTQATGALTGQMVNQSYLMSSLDIFWFAGMGCVAMLALLWCTRKPAPPQGGAVVVD</sequence>
<proteinExistence type="inferred from homology"/>
<comment type="caution">
    <text evidence="11">The sequence shown here is derived from an EMBL/GenBank/DDBJ whole genome shotgun (WGS) entry which is preliminary data.</text>
</comment>
<dbReference type="GO" id="GO:0005886">
    <property type="term" value="C:plasma membrane"/>
    <property type="evidence" value="ECO:0007669"/>
    <property type="project" value="UniProtKB-SubCell"/>
</dbReference>
<feature type="domain" description="Major facilitator superfamily (MFS) profile" evidence="10">
    <location>
        <begin position="41"/>
        <end position="528"/>
    </location>
</feature>
<dbReference type="InterPro" id="IPR011701">
    <property type="entry name" value="MFS"/>
</dbReference>
<dbReference type="Pfam" id="PF07690">
    <property type="entry name" value="MFS_1"/>
    <property type="match status" value="1"/>
</dbReference>
<feature type="transmembrane region" description="Helical" evidence="9">
    <location>
        <begin position="164"/>
        <end position="187"/>
    </location>
</feature>
<dbReference type="Gene3D" id="1.20.1720.10">
    <property type="entry name" value="Multidrug resistance protein D"/>
    <property type="match status" value="1"/>
</dbReference>
<evidence type="ECO:0000259" key="10">
    <source>
        <dbReference type="PROSITE" id="PS50850"/>
    </source>
</evidence>
<dbReference type="Proteomes" id="UP000548867">
    <property type="component" value="Unassembled WGS sequence"/>
</dbReference>
<dbReference type="SUPFAM" id="SSF103473">
    <property type="entry name" value="MFS general substrate transporter"/>
    <property type="match status" value="1"/>
</dbReference>
<feature type="transmembrane region" description="Helical" evidence="9">
    <location>
        <begin position="33"/>
        <end position="54"/>
    </location>
</feature>
<evidence type="ECO:0000256" key="1">
    <source>
        <dbReference type="ARBA" id="ARBA00004651"/>
    </source>
</evidence>
<keyword evidence="4" id="KW-1003">Cell membrane</keyword>
<evidence type="ECO:0000256" key="7">
    <source>
        <dbReference type="ARBA" id="ARBA00023136"/>
    </source>
</evidence>
<feature type="transmembrane region" description="Helical" evidence="9">
    <location>
        <begin position="225"/>
        <end position="245"/>
    </location>
</feature>
<feature type="transmembrane region" description="Helical" evidence="9">
    <location>
        <begin position="505"/>
        <end position="522"/>
    </location>
</feature>
<dbReference type="CDD" id="cd17503">
    <property type="entry name" value="MFS_LmrB_MDR_like"/>
    <property type="match status" value="1"/>
</dbReference>
<feature type="transmembrane region" description="Helical" evidence="9">
    <location>
        <begin position="362"/>
        <end position="380"/>
    </location>
</feature>